<gene>
    <name evidence="2" type="ORF">UFOVP1066_172</name>
    <name evidence="3" type="ORF">UFOVP1315_165</name>
    <name evidence="4" type="ORF">UFOVP1421_126</name>
    <name evidence="5" type="ORF">UFOVP1525_136</name>
    <name evidence="1" type="ORF">UFOVP909_99</name>
</gene>
<dbReference type="EMBL" id="LR797019">
    <property type="protein sequence ID" value="CAB4182199.1"/>
    <property type="molecule type" value="Genomic_DNA"/>
</dbReference>
<evidence type="ECO:0000313" key="2">
    <source>
        <dbReference type="EMBL" id="CAB4182199.1"/>
    </source>
</evidence>
<proteinExistence type="predicted"/>
<evidence type="ECO:0000313" key="3">
    <source>
        <dbReference type="EMBL" id="CAB4198592.1"/>
    </source>
</evidence>
<protein>
    <submittedName>
        <fullName evidence="3">Uncharacterized protein</fullName>
    </submittedName>
</protein>
<sequence>MIKCPIPIHEMGLHDKVVWNERKYELEPQEKFFALMIAGVADWVRSKNMTIDLNTVTADQIIDIVKNNH</sequence>
<evidence type="ECO:0000313" key="4">
    <source>
        <dbReference type="EMBL" id="CAB4211519.1"/>
    </source>
</evidence>
<name>A0A6J5RRB5_9CAUD</name>
<dbReference type="EMBL" id="LR798454">
    <property type="protein sequence ID" value="CAB5238632.1"/>
    <property type="molecule type" value="Genomic_DNA"/>
</dbReference>
<dbReference type="EMBL" id="LR796861">
    <property type="protein sequence ID" value="CAB4170619.1"/>
    <property type="molecule type" value="Genomic_DNA"/>
</dbReference>
<evidence type="ECO:0000313" key="5">
    <source>
        <dbReference type="EMBL" id="CAB5238632.1"/>
    </source>
</evidence>
<organism evidence="3">
    <name type="scientific">uncultured Caudovirales phage</name>
    <dbReference type="NCBI Taxonomy" id="2100421"/>
    <lineage>
        <taxon>Viruses</taxon>
        <taxon>Duplodnaviria</taxon>
        <taxon>Heunggongvirae</taxon>
        <taxon>Uroviricota</taxon>
        <taxon>Caudoviricetes</taxon>
        <taxon>Peduoviridae</taxon>
        <taxon>Maltschvirus</taxon>
        <taxon>Maltschvirus maltsch</taxon>
    </lineage>
</organism>
<dbReference type="EMBL" id="LR797272">
    <property type="protein sequence ID" value="CAB4198592.1"/>
    <property type="molecule type" value="Genomic_DNA"/>
</dbReference>
<accession>A0A6J5RRB5</accession>
<dbReference type="EMBL" id="LR797375">
    <property type="protein sequence ID" value="CAB4211519.1"/>
    <property type="molecule type" value="Genomic_DNA"/>
</dbReference>
<reference evidence="3" key="1">
    <citation type="submission" date="2020-05" db="EMBL/GenBank/DDBJ databases">
        <authorList>
            <person name="Chiriac C."/>
            <person name="Salcher M."/>
            <person name="Ghai R."/>
            <person name="Kavagutti S V."/>
        </authorList>
    </citation>
    <scope>NUCLEOTIDE SEQUENCE</scope>
</reference>
<evidence type="ECO:0000313" key="1">
    <source>
        <dbReference type="EMBL" id="CAB4170619.1"/>
    </source>
</evidence>